<accession>A0ABC9GHS0</accession>
<dbReference type="SUPFAM" id="SSF81383">
    <property type="entry name" value="F-box domain"/>
    <property type="match status" value="1"/>
</dbReference>
<protein>
    <recommendedName>
        <fullName evidence="5">DUF295 domain-containing protein</fullName>
    </recommendedName>
</protein>
<organism evidence="3 4">
    <name type="scientific">Urochloa decumbens</name>
    <dbReference type="NCBI Taxonomy" id="240449"/>
    <lineage>
        <taxon>Eukaryota</taxon>
        <taxon>Viridiplantae</taxon>
        <taxon>Streptophyta</taxon>
        <taxon>Embryophyta</taxon>
        <taxon>Tracheophyta</taxon>
        <taxon>Spermatophyta</taxon>
        <taxon>Magnoliopsida</taxon>
        <taxon>Liliopsida</taxon>
        <taxon>Poales</taxon>
        <taxon>Poaceae</taxon>
        <taxon>PACMAD clade</taxon>
        <taxon>Panicoideae</taxon>
        <taxon>Panicodae</taxon>
        <taxon>Paniceae</taxon>
        <taxon>Melinidinae</taxon>
        <taxon>Urochloa</taxon>
    </lineage>
</organism>
<dbReference type="InterPro" id="IPR005174">
    <property type="entry name" value="KIB1-4_b-propeller"/>
</dbReference>
<dbReference type="AlphaFoldDB" id="A0ABC9GHS0"/>
<dbReference type="Pfam" id="PF03478">
    <property type="entry name" value="Beta-prop_KIB1-4"/>
    <property type="match status" value="1"/>
</dbReference>
<feature type="domain" description="F-box" evidence="1">
    <location>
        <begin position="14"/>
        <end position="52"/>
    </location>
</feature>
<evidence type="ECO:0008006" key="5">
    <source>
        <dbReference type="Google" id="ProtNLM"/>
    </source>
</evidence>
<reference evidence="3" key="1">
    <citation type="submission" date="2024-10" db="EMBL/GenBank/DDBJ databases">
        <authorList>
            <person name="Ryan C."/>
        </authorList>
    </citation>
    <scope>NUCLEOTIDE SEQUENCE [LARGE SCALE GENOMIC DNA]</scope>
</reference>
<gene>
    <name evidence="3" type="ORF">URODEC1_LOCUS115908</name>
</gene>
<dbReference type="CDD" id="cd09917">
    <property type="entry name" value="F-box_SF"/>
    <property type="match status" value="1"/>
</dbReference>
<evidence type="ECO:0000313" key="3">
    <source>
        <dbReference type="EMBL" id="CAL5094572.1"/>
    </source>
</evidence>
<dbReference type="Proteomes" id="UP001497457">
    <property type="component" value="Chromosome 9rd"/>
</dbReference>
<dbReference type="InterPro" id="IPR001810">
    <property type="entry name" value="F-box_dom"/>
</dbReference>
<feature type="domain" description="KIB1-4 beta-propeller" evidence="2">
    <location>
        <begin position="68"/>
        <end position="377"/>
    </location>
</feature>
<keyword evidence="4" id="KW-1185">Reference proteome</keyword>
<evidence type="ECO:0000259" key="1">
    <source>
        <dbReference type="Pfam" id="PF00646"/>
    </source>
</evidence>
<dbReference type="PANTHER" id="PTHR33110">
    <property type="entry name" value="F-BOX/KELCH-REPEAT PROTEIN-RELATED"/>
    <property type="match status" value="1"/>
</dbReference>
<dbReference type="InterPro" id="IPR036047">
    <property type="entry name" value="F-box-like_dom_sf"/>
</dbReference>
<evidence type="ECO:0000313" key="4">
    <source>
        <dbReference type="Proteomes" id="UP001497457"/>
    </source>
</evidence>
<name>A0ABC9GHS0_9POAL</name>
<dbReference type="PANTHER" id="PTHR33110:SF71">
    <property type="entry name" value="F-BOX_KELCH-REPEAT PROTEIN"/>
    <property type="match status" value="1"/>
</dbReference>
<dbReference type="Gene3D" id="1.20.1280.50">
    <property type="match status" value="1"/>
</dbReference>
<dbReference type="Pfam" id="PF00646">
    <property type="entry name" value="F-box"/>
    <property type="match status" value="1"/>
</dbReference>
<dbReference type="EMBL" id="OZ075119">
    <property type="protein sequence ID" value="CAL5094572.1"/>
    <property type="molecule type" value="Genomic_DNA"/>
</dbReference>
<evidence type="ECO:0000259" key="2">
    <source>
        <dbReference type="Pfam" id="PF03478"/>
    </source>
</evidence>
<sequence>MAKATPRAAHPLTWSDIPLDLAGQVLQLLPAYADRARFASVCPQWRAAARQLALPPPLPLLALPDGTFYSLPYGKRFHFPGFGCASYKGAACGSWLVFPRDDGCYLVDPFAKAIVALPPLSRVRLCPPYAVAEYVENEDGTHTAYYCCSWMDIIMRDQTKMPILNKMILCSPNLVAAFAGTGRCSHILLCQPGASSWSVRAYDECDMFEDMAFYQGNLYALAFGENLLNVNISQDPNTGNPQVSRIGQVIKGDPWYAVVYPDMTRDEKKLYLVESHGKLLMVRRKVWCKFDDDGKAVTLAGKNEFEVFEADLEHSRWINVTTLGDDQVIFLGKRCSRAVSASQYGISGDQIFFLDDIMENVVQYFFDGESTSVGVYNMRNGKISSPLPMVWMHEMIHATWLFPWD</sequence>
<proteinExistence type="predicted"/>